<evidence type="ECO:0000259" key="4">
    <source>
        <dbReference type="Pfam" id="PF13399"/>
    </source>
</evidence>
<reference evidence="6" key="1">
    <citation type="submission" date="2017-09" db="EMBL/GenBank/DDBJ databases">
        <title>Depth-based differentiation of microbial function through sediment-hosted aquifers and enrichment of novel symbionts in the deep terrestrial subsurface.</title>
        <authorList>
            <person name="Probst A.J."/>
            <person name="Ladd B."/>
            <person name="Jarett J.K."/>
            <person name="Geller-Mcgrath D.E."/>
            <person name="Sieber C.M.K."/>
            <person name="Emerson J.B."/>
            <person name="Anantharaman K."/>
            <person name="Thomas B.C."/>
            <person name="Malmstrom R."/>
            <person name="Stieglmeier M."/>
            <person name="Klingl A."/>
            <person name="Woyke T."/>
            <person name="Ryan C.M."/>
            <person name="Banfield J.F."/>
        </authorList>
    </citation>
    <scope>NUCLEOTIDE SEQUENCE [LARGE SCALE GENOMIC DNA]</scope>
</reference>
<sequence length="479" mass="53874">MQRTDINFILQEDEQELKFKEPGKKRSKFFLFLVIFIVLFLSGLIARTVISSSTNNPNDYDPITLEPKQPEGIFQRLKYFVFSKEVKLVGVKNDRVNILLLGMGGLGHDGPFLTDTMIIASFKPSTGEVAMISIPRDLGIYIKGEGWWKINHANHFGELQKANWGGAFATEVVSETFNIDIPYYVRLDFKAFEEVIDEVGGLKVNVENSFTDNQYPAPNDLYKTISFKQGIVEMDGETALEYSRSRHGNNEEGSDFARARRQQQVILALKEKVFSFSTLANPLKIYNIITTLDKHITTNMQFADIVTFMKIIKEDLDTKNIKTFVLDNSTDGYLENTVGENGAYMLQPKTGNFDEINNLIANIFNAETQQPQIISAAQESPTYYGDATIEIQNGTWVAGMAARIESRLEKKGFNIGELGNTEERPYLLSGIYIIGNYTKTDTANALKEELGISIRKPPNSLTFASSSDILIILGTDFEE</sequence>
<dbReference type="EMBL" id="PFVJ01000022">
    <property type="protein sequence ID" value="PJA90159.1"/>
    <property type="molecule type" value="Genomic_DNA"/>
</dbReference>
<protein>
    <recommendedName>
        <fullName evidence="7">Cell envelope-related transcriptional attenuator domain-containing protein</fullName>
    </recommendedName>
</protein>
<accession>A0A2M7Z7C5</accession>
<dbReference type="InterPro" id="IPR050922">
    <property type="entry name" value="LytR/CpsA/Psr_CW_biosynth"/>
</dbReference>
<proteinExistence type="inferred from homology"/>
<keyword evidence="2" id="KW-0472">Membrane</keyword>
<evidence type="ECO:0008006" key="7">
    <source>
        <dbReference type="Google" id="ProtNLM"/>
    </source>
</evidence>
<comment type="similarity">
    <text evidence="1">Belongs to the LytR/CpsA/Psr (LCP) family.</text>
</comment>
<feature type="domain" description="Cell envelope-related transcriptional attenuator" evidence="3">
    <location>
        <begin position="114"/>
        <end position="273"/>
    </location>
</feature>
<dbReference type="PANTHER" id="PTHR33392:SF6">
    <property type="entry name" value="POLYISOPRENYL-TEICHOIC ACID--PEPTIDOGLYCAN TEICHOIC ACID TRANSFERASE TAGU"/>
    <property type="match status" value="1"/>
</dbReference>
<feature type="transmembrane region" description="Helical" evidence="2">
    <location>
        <begin position="29"/>
        <end position="50"/>
    </location>
</feature>
<evidence type="ECO:0000256" key="2">
    <source>
        <dbReference type="SAM" id="Phobius"/>
    </source>
</evidence>
<dbReference type="NCBIfam" id="TIGR00350">
    <property type="entry name" value="lytR_cpsA_psr"/>
    <property type="match status" value="1"/>
</dbReference>
<dbReference type="Proteomes" id="UP000230843">
    <property type="component" value="Unassembled WGS sequence"/>
</dbReference>
<organism evidence="5 6">
    <name type="scientific">Candidatus Magasanikbacteria bacterium CG_4_9_14_3_um_filter_32_9</name>
    <dbReference type="NCBI Taxonomy" id="1974644"/>
    <lineage>
        <taxon>Bacteria</taxon>
        <taxon>Candidatus Magasanikiibacteriota</taxon>
    </lineage>
</organism>
<evidence type="ECO:0000313" key="5">
    <source>
        <dbReference type="EMBL" id="PJA90159.1"/>
    </source>
</evidence>
<dbReference type="Pfam" id="PF03816">
    <property type="entry name" value="LytR_cpsA_psr"/>
    <property type="match status" value="1"/>
</dbReference>
<comment type="caution">
    <text evidence="5">The sequence shown here is derived from an EMBL/GenBank/DDBJ whole genome shotgun (WGS) entry which is preliminary data.</text>
</comment>
<evidence type="ECO:0000259" key="3">
    <source>
        <dbReference type="Pfam" id="PF03816"/>
    </source>
</evidence>
<dbReference type="PANTHER" id="PTHR33392">
    <property type="entry name" value="POLYISOPRENYL-TEICHOIC ACID--PEPTIDOGLYCAN TEICHOIC ACID TRANSFERASE TAGU"/>
    <property type="match status" value="1"/>
</dbReference>
<name>A0A2M7Z7C5_9BACT</name>
<dbReference type="InterPro" id="IPR004474">
    <property type="entry name" value="LytR_CpsA_psr"/>
</dbReference>
<keyword evidence="2" id="KW-0812">Transmembrane</keyword>
<evidence type="ECO:0000256" key="1">
    <source>
        <dbReference type="ARBA" id="ARBA00006068"/>
    </source>
</evidence>
<dbReference type="InterPro" id="IPR027381">
    <property type="entry name" value="LytR/CpsA/Psr_C"/>
</dbReference>
<dbReference type="Gene3D" id="3.30.70.2390">
    <property type="match status" value="1"/>
</dbReference>
<gene>
    <name evidence="5" type="ORF">CO137_00930</name>
</gene>
<dbReference type="AlphaFoldDB" id="A0A2M7Z7C5"/>
<evidence type="ECO:0000313" key="6">
    <source>
        <dbReference type="Proteomes" id="UP000230843"/>
    </source>
</evidence>
<dbReference type="Gene3D" id="3.40.630.190">
    <property type="entry name" value="LCP protein"/>
    <property type="match status" value="1"/>
</dbReference>
<dbReference type="Pfam" id="PF13399">
    <property type="entry name" value="LytR_C"/>
    <property type="match status" value="1"/>
</dbReference>
<feature type="domain" description="LytR/CpsA/Psr regulator C-terminal" evidence="4">
    <location>
        <begin position="387"/>
        <end position="477"/>
    </location>
</feature>
<keyword evidence="2" id="KW-1133">Transmembrane helix</keyword>